<dbReference type="Pfam" id="PF06485">
    <property type="entry name" value="Tab2-like_N"/>
    <property type="match status" value="1"/>
</dbReference>
<dbReference type="InterPro" id="IPR046760">
    <property type="entry name" value="Tab2-like_N"/>
</dbReference>
<feature type="domain" description="RNA-binding protein Tab2/Atab2 C-terminal" evidence="2">
    <location>
        <begin position="133"/>
        <end position="287"/>
    </location>
</feature>
<feature type="domain" description="RNA-binding protein Tab2-like N-terminal" evidence="1">
    <location>
        <begin position="4"/>
        <end position="114"/>
    </location>
</feature>
<dbReference type="InterPro" id="IPR046761">
    <property type="entry name" value="Tab2-like_C"/>
</dbReference>
<dbReference type="Pfam" id="PF20429">
    <property type="entry name" value="Tab2-like_C"/>
    <property type="match status" value="1"/>
</dbReference>
<accession>A3ITE3</accession>
<proteinExistence type="predicted"/>
<evidence type="ECO:0000259" key="1">
    <source>
        <dbReference type="Pfam" id="PF06485"/>
    </source>
</evidence>
<evidence type="ECO:0000313" key="3">
    <source>
        <dbReference type="EMBL" id="EAZ90228.1"/>
    </source>
</evidence>
<dbReference type="RefSeq" id="WP_008276650.1">
    <property type="nucleotide sequence ID" value="NZ_AAXW01000028.1"/>
</dbReference>
<evidence type="ECO:0008006" key="5">
    <source>
        <dbReference type="Google" id="ProtNLM"/>
    </source>
</evidence>
<keyword evidence="4" id="KW-1185">Reference proteome</keyword>
<evidence type="ECO:0000259" key="2">
    <source>
        <dbReference type="Pfam" id="PF20429"/>
    </source>
</evidence>
<organism evidence="3 4">
    <name type="scientific">Crocosphaera chwakensis CCY0110</name>
    <dbReference type="NCBI Taxonomy" id="391612"/>
    <lineage>
        <taxon>Bacteria</taxon>
        <taxon>Bacillati</taxon>
        <taxon>Cyanobacteriota</taxon>
        <taxon>Cyanophyceae</taxon>
        <taxon>Oscillatoriophycideae</taxon>
        <taxon>Chroococcales</taxon>
        <taxon>Aphanothecaceae</taxon>
        <taxon>Crocosphaera</taxon>
        <taxon>Crocosphaera chwakensis</taxon>
    </lineage>
</organism>
<dbReference type="eggNOG" id="ENOG502Z7RA">
    <property type="taxonomic scope" value="Bacteria"/>
</dbReference>
<dbReference type="InterPro" id="IPR009472">
    <property type="entry name" value="Tab2-like"/>
</dbReference>
<gene>
    <name evidence="3" type="ORF">CY0110_04433</name>
</gene>
<evidence type="ECO:0000313" key="4">
    <source>
        <dbReference type="Proteomes" id="UP000003781"/>
    </source>
</evidence>
<dbReference type="OrthoDB" id="420270at2"/>
<protein>
    <recommendedName>
        <fullName evidence="5">DUF1092 family protein</fullName>
    </recommendedName>
</protein>
<dbReference type="GO" id="GO:0003723">
    <property type="term" value="F:RNA binding"/>
    <property type="evidence" value="ECO:0007669"/>
    <property type="project" value="InterPro"/>
</dbReference>
<name>A3ITE3_9CHRO</name>
<dbReference type="EMBL" id="AAXW01000028">
    <property type="protein sequence ID" value="EAZ90228.1"/>
    <property type="molecule type" value="Genomic_DNA"/>
</dbReference>
<comment type="caution">
    <text evidence="3">The sequence shown here is derived from an EMBL/GenBank/DDBJ whole genome shotgun (WGS) entry which is preliminary data.</text>
</comment>
<sequence length="290" mass="32962">MGKVWELDFYSRPILDENNKKQWEVLICETQTDTTESLDKGFRYAQFCPPNTVNSIWLREALEIAIEKAGENPSKIRFFRRQMNNMIVKACEDAGLVASPSRRTYTLNHWLNQRFQDFYPSQEGYDEKAATNASVAYPTLNAIALPDAVRGDKSDKWAFVSLEASAFEDMKEWDIRFGEGFPLELVDLSPDTKIPGFIIFSQRALPLAGWMSGLELVCLKVQEKPRPILSLETGLSDSWILANLTDKSSVAEAQGFEDTKNKAKGVHFLAIQSRPDVETFSGFWLLKEDQ</sequence>
<dbReference type="Proteomes" id="UP000003781">
    <property type="component" value="Unassembled WGS sequence"/>
</dbReference>
<dbReference type="AlphaFoldDB" id="A3ITE3"/>
<reference evidence="3 4" key="1">
    <citation type="submission" date="2007-03" db="EMBL/GenBank/DDBJ databases">
        <authorList>
            <person name="Stal L."/>
            <person name="Ferriera S."/>
            <person name="Johnson J."/>
            <person name="Kravitz S."/>
            <person name="Beeson K."/>
            <person name="Sutton G."/>
            <person name="Rogers Y.-H."/>
            <person name="Friedman R."/>
            <person name="Frazier M."/>
            <person name="Venter J.C."/>
        </authorList>
    </citation>
    <scope>NUCLEOTIDE SEQUENCE [LARGE SCALE GENOMIC DNA]</scope>
    <source>
        <strain evidence="3 4">CCY0110</strain>
    </source>
</reference>
<dbReference type="PANTHER" id="PTHR34556">
    <property type="match status" value="1"/>
</dbReference>
<dbReference type="PANTHER" id="PTHR34556:SF2">
    <property type="entry name" value="PROTEIN TAB2 HOMOLOG, CHLOROPLASTIC"/>
    <property type="match status" value="1"/>
</dbReference>